<gene>
    <name evidence="3" type="ORF">KVV02_006227</name>
</gene>
<dbReference type="Proteomes" id="UP000717515">
    <property type="component" value="Unassembled WGS sequence"/>
</dbReference>
<evidence type="ECO:0000313" key="4">
    <source>
        <dbReference type="Proteomes" id="UP000717515"/>
    </source>
</evidence>
<dbReference type="GO" id="GO:0006811">
    <property type="term" value="P:monoatomic ion transport"/>
    <property type="evidence" value="ECO:0007669"/>
    <property type="project" value="UniProtKB-ARBA"/>
</dbReference>
<proteinExistence type="predicted"/>
<evidence type="ECO:0000313" key="3">
    <source>
        <dbReference type="EMBL" id="KAG9325724.1"/>
    </source>
</evidence>
<dbReference type="Pfam" id="PF00690">
    <property type="entry name" value="Cation_ATPase_N"/>
    <property type="match status" value="1"/>
</dbReference>
<accession>A0A9P8AB13</accession>
<name>A0A9P8AB13_MORAP</name>
<keyword evidence="1" id="KW-1133">Transmembrane helix</keyword>
<feature type="transmembrane region" description="Helical" evidence="1">
    <location>
        <begin position="94"/>
        <end position="110"/>
    </location>
</feature>
<keyword evidence="1" id="KW-0472">Membrane</keyword>
<dbReference type="PANTHER" id="PTHR42861">
    <property type="entry name" value="CALCIUM-TRANSPORTING ATPASE"/>
    <property type="match status" value="1"/>
</dbReference>
<keyword evidence="1" id="KW-0812">Transmembrane</keyword>
<sequence>MTMTTQATISTPSATYARHTAEETAVQLETSAISGLSTQEANNRRLRYGLNEFEVEDEEPIYLKFFKSFYENPLILLLLASAAVSLAMKQHDDAISITLAILIVVTGMFLTSNYDWNFNLLFLLLVAFVQEYRSEKSLEALNKLVPHHCHVIR</sequence>
<evidence type="ECO:0000259" key="2">
    <source>
        <dbReference type="SMART" id="SM00831"/>
    </source>
</evidence>
<dbReference type="SUPFAM" id="SSF81665">
    <property type="entry name" value="Calcium ATPase, transmembrane domain M"/>
    <property type="match status" value="1"/>
</dbReference>
<dbReference type="SMART" id="SM00831">
    <property type="entry name" value="Cation_ATPase_N"/>
    <property type="match status" value="1"/>
</dbReference>
<comment type="caution">
    <text evidence="3">The sequence shown here is derived from an EMBL/GenBank/DDBJ whole genome shotgun (WGS) entry which is preliminary data.</text>
</comment>
<dbReference type="AlphaFoldDB" id="A0A9P8AB13"/>
<organism evidence="3 4">
    <name type="scientific">Mortierella alpina</name>
    <name type="common">Oleaginous fungus</name>
    <name type="synonym">Mortierella renispora</name>
    <dbReference type="NCBI Taxonomy" id="64518"/>
    <lineage>
        <taxon>Eukaryota</taxon>
        <taxon>Fungi</taxon>
        <taxon>Fungi incertae sedis</taxon>
        <taxon>Mucoromycota</taxon>
        <taxon>Mortierellomycotina</taxon>
        <taxon>Mortierellomycetes</taxon>
        <taxon>Mortierellales</taxon>
        <taxon>Mortierellaceae</taxon>
        <taxon>Mortierella</taxon>
    </lineage>
</organism>
<dbReference type="InterPro" id="IPR023298">
    <property type="entry name" value="ATPase_P-typ_TM_dom_sf"/>
</dbReference>
<protein>
    <recommendedName>
        <fullName evidence="2">Cation-transporting P-type ATPase N-terminal domain-containing protein</fullName>
    </recommendedName>
</protein>
<dbReference type="EMBL" id="JAIFTL010000034">
    <property type="protein sequence ID" value="KAG9325724.1"/>
    <property type="molecule type" value="Genomic_DNA"/>
</dbReference>
<feature type="domain" description="Cation-transporting P-type ATPase N-terminal" evidence="2">
    <location>
        <begin position="15"/>
        <end position="90"/>
    </location>
</feature>
<dbReference type="Gene3D" id="2.70.150.10">
    <property type="entry name" value="Calcium-transporting ATPase, cytoplasmic transduction domain A"/>
    <property type="match status" value="1"/>
</dbReference>
<evidence type="ECO:0000256" key="1">
    <source>
        <dbReference type="SAM" id="Phobius"/>
    </source>
</evidence>
<dbReference type="Gene3D" id="1.20.1110.10">
    <property type="entry name" value="Calcium-transporting ATPase, transmembrane domain"/>
    <property type="match status" value="1"/>
</dbReference>
<dbReference type="InterPro" id="IPR004014">
    <property type="entry name" value="ATPase_P-typ_cation-transptr_N"/>
</dbReference>
<reference evidence="3" key="1">
    <citation type="submission" date="2021-07" db="EMBL/GenBank/DDBJ databases">
        <title>Draft genome of Mortierella alpina, strain LL118, isolated from an aspen leaf litter sample.</title>
        <authorList>
            <person name="Yang S."/>
            <person name="Vinatzer B.A."/>
        </authorList>
    </citation>
    <scope>NUCLEOTIDE SEQUENCE</scope>
    <source>
        <strain evidence="3">LL118</strain>
    </source>
</reference>